<dbReference type="Proteomes" id="UP000006447">
    <property type="component" value="Unassembled WGS sequence"/>
</dbReference>
<comment type="caution">
    <text evidence="2">The sequence shown here is derived from an EMBL/GenBank/DDBJ whole genome shotgun (WGS) entry which is preliminary data.</text>
</comment>
<evidence type="ECO:0000256" key="1">
    <source>
        <dbReference type="SAM" id="MobiDB-lite"/>
    </source>
</evidence>
<dbReference type="AlphaFoldDB" id="I0WUB9"/>
<sequence>MPAADCVRRSSIGDRKNPTPALVRTGVAVSCCNSAAPTAMLSRGHVYTRSRQSPDIAQVKGREVS</sequence>
<feature type="region of interest" description="Disordered" evidence="1">
    <location>
        <begin position="46"/>
        <end position="65"/>
    </location>
</feature>
<dbReference type="EMBL" id="AJJH01000046">
    <property type="protein sequence ID" value="EID79985.1"/>
    <property type="molecule type" value="Genomic_DNA"/>
</dbReference>
<organism evidence="2 3">
    <name type="scientific">Rhodococcus opacus RKJ300 = JCM 13270</name>
    <dbReference type="NCBI Taxonomy" id="1165867"/>
    <lineage>
        <taxon>Bacteria</taxon>
        <taxon>Bacillati</taxon>
        <taxon>Actinomycetota</taxon>
        <taxon>Actinomycetes</taxon>
        <taxon>Mycobacteriales</taxon>
        <taxon>Nocardiaceae</taxon>
        <taxon>Rhodococcus</taxon>
    </lineage>
</organism>
<name>I0WUB9_RHOOP</name>
<evidence type="ECO:0000313" key="2">
    <source>
        <dbReference type="EMBL" id="EID79985.1"/>
    </source>
</evidence>
<protein>
    <submittedName>
        <fullName evidence="2">Uncharacterized protein</fullName>
    </submittedName>
</protein>
<evidence type="ECO:0000313" key="3">
    <source>
        <dbReference type="Proteomes" id="UP000006447"/>
    </source>
</evidence>
<proteinExistence type="predicted"/>
<gene>
    <name evidence="2" type="ORF">W59_10539</name>
</gene>
<accession>I0WUB9</accession>
<reference evidence="2 3" key="1">
    <citation type="journal article" date="2012" name="J. Bacteriol.">
        <title>Draft genome sequence of the nitrophenol-degrading actinomycete Rhodococcus imtechensis RKJ300.</title>
        <authorList>
            <person name="Vikram S."/>
            <person name="Kumar S."/>
            <person name="Subramanian S."/>
            <person name="Raghava G.P."/>
        </authorList>
    </citation>
    <scope>NUCLEOTIDE SEQUENCE [LARGE SCALE GENOMIC DNA]</scope>
    <source>
        <strain evidence="2 3">RKJ300</strain>
    </source>
</reference>